<name>A0ABV0KH83_9CYAN</name>
<keyword evidence="2" id="KW-1185">Reference proteome</keyword>
<protein>
    <submittedName>
        <fullName evidence="1">Uncharacterized protein</fullName>
    </submittedName>
</protein>
<gene>
    <name evidence="1" type="ORF">NDI38_04810</name>
</gene>
<sequence length="95" mass="10703">MKVAKATEANIQALIDFLNEIEEMVEGDDFTNAEKLLRSRPIHWAKIIFGYQTLVENCCDPNLNYLEWKPEIKALLEPKPLPEKDAAVLGGSCPC</sequence>
<evidence type="ECO:0000313" key="2">
    <source>
        <dbReference type="Proteomes" id="UP001476950"/>
    </source>
</evidence>
<dbReference type="EMBL" id="JAMPLM010000002">
    <property type="protein sequence ID" value="MEP1057750.1"/>
    <property type="molecule type" value="Genomic_DNA"/>
</dbReference>
<accession>A0ABV0KH83</accession>
<evidence type="ECO:0000313" key="1">
    <source>
        <dbReference type="EMBL" id="MEP1057750.1"/>
    </source>
</evidence>
<organism evidence="1 2">
    <name type="scientific">Stenomitos frigidus AS-A4</name>
    <dbReference type="NCBI Taxonomy" id="2933935"/>
    <lineage>
        <taxon>Bacteria</taxon>
        <taxon>Bacillati</taxon>
        <taxon>Cyanobacteriota</taxon>
        <taxon>Cyanophyceae</taxon>
        <taxon>Leptolyngbyales</taxon>
        <taxon>Leptolyngbyaceae</taxon>
        <taxon>Stenomitos</taxon>
    </lineage>
</organism>
<proteinExistence type="predicted"/>
<reference evidence="1 2" key="1">
    <citation type="submission" date="2022-04" db="EMBL/GenBank/DDBJ databases">
        <title>Positive selection, recombination, and allopatry shape intraspecific diversity of widespread and dominant cyanobacteria.</title>
        <authorList>
            <person name="Wei J."/>
            <person name="Shu W."/>
            <person name="Hu C."/>
        </authorList>
    </citation>
    <scope>NUCLEOTIDE SEQUENCE [LARGE SCALE GENOMIC DNA]</scope>
    <source>
        <strain evidence="1 2">AS-A4</strain>
    </source>
</reference>
<comment type="caution">
    <text evidence="1">The sequence shown here is derived from an EMBL/GenBank/DDBJ whole genome shotgun (WGS) entry which is preliminary data.</text>
</comment>
<dbReference type="RefSeq" id="WP_190450861.1">
    <property type="nucleotide sequence ID" value="NZ_JAMPLM010000002.1"/>
</dbReference>
<dbReference type="Proteomes" id="UP001476950">
    <property type="component" value="Unassembled WGS sequence"/>
</dbReference>